<organism evidence="2 3">
    <name type="scientific">Colwellia psychrerythraea</name>
    <name type="common">Vibrio psychroerythus</name>
    <dbReference type="NCBI Taxonomy" id="28229"/>
    <lineage>
        <taxon>Bacteria</taxon>
        <taxon>Pseudomonadati</taxon>
        <taxon>Pseudomonadota</taxon>
        <taxon>Gammaproteobacteria</taxon>
        <taxon>Alteromonadales</taxon>
        <taxon>Colwelliaceae</taxon>
        <taxon>Colwellia</taxon>
    </lineage>
</organism>
<dbReference type="InterPro" id="IPR009057">
    <property type="entry name" value="Homeodomain-like_sf"/>
</dbReference>
<evidence type="ECO:0000313" key="2">
    <source>
        <dbReference type="EMBL" id="KGJ86422.1"/>
    </source>
</evidence>
<evidence type="ECO:0000259" key="1">
    <source>
        <dbReference type="Pfam" id="PF08765"/>
    </source>
</evidence>
<dbReference type="InterPro" id="IPR014875">
    <property type="entry name" value="Mor_transcription_activator"/>
</dbReference>
<dbReference type="Gene3D" id="1.10.10.60">
    <property type="entry name" value="Homeodomain-like"/>
    <property type="match status" value="1"/>
</dbReference>
<dbReference type="PANTHER" id="PTHR37812">
    <property type="entry name" value="MU-LIKE PROPHAGE FLUMU PROTEIN C"/>
    <property type="match status" value="1"/>
</dbReference>
<reference evidence="2 3" key="1">
    <citation type="submission" date="2014-08" db="EMBL/GenBank/DDBJ databases">
        <title>Genomic and Phenotypic Diversity of Colwellia psychrerythraea strains from Disparate Marine Basins.</title>
        <authorList>
            <person name="Techtmann S.M."/>
            <person name="Stelling S.C."/>
            <person name="Utturkar S.M."/>
            <person name="Alshibli N."/>
            <person name="Harris A."/>
            <person name="Brown S.D."/>
            <person name="Hazen T.C."/>
        </authorList>
    </citation>
    <scope>NUCLEOTIDE SEQUENCE [LARGE SCALE GENOMIC DNA]</scope>
    <source>
        <strain evidence="2 3">ND2E</strain>
    </source>
</reference>
<dbReference type="SUPFAM" id="SSF46689">
    <property type="entry name" value="Homeodomain-like"/>
    <property type="match status" value="1"/>
</dbReference>
<evidence type="ECO:0000313" key="3">
    <source>
        <dbReference type="Proteomes" id="UP000029843"/>
    </source>
</evidence>
<dbReference type="OrthoDB" id="6387485at2"/>
<dbReference type="PATRIC" id="fig|28229.4.peg.4481"/>
<proteinExistence type="predicted"/>
<dbReference type="Proteomes" id="UP000029843">
    <property type="component" value="Unassembled WGS sequence"/>
</dbReference>
<protein>
    <submittedName>
        <fullName evidence="2">Mor transcription activator domain protein</fullName>
    </submittedName>
</protein>
<name>A0A099K8K2_COLPS</name>
<feature type="domain" description="Mor transcription activator" evidence="1">
    <location>
        <begin position="34"/>
        <end position="139"/>
    </location>
</feature>
<dbReference type="RefSeq" id="WP_052057110.1">
    <property type="nucleotide sequence ID" value="NZ_JQED01000057.1"/>
</dbReference>
<sequence>MSQQELLDPDLLGNDDNLNDLLAHSDGLANDDRAWPKMLADLIAVNVAELKEDGFEHNEAWRIAKRLIIRQSHFLGGGMVYLPRNDKLKKALRDANLYHDFNGHNHRALMKKYNLTQQSVYQICAEQRQLFIDKKQGKLF</sequence>
<dbReference type="EMBL" id="JQED01000057">
    <property type="protein sequence ID" value="KGJ86422.1"/>
    <property type="molecule type" value="Genomic_DNA"/>
</dbReference>
<comment type="caution">
    <text evidence="2">The sequence shown here is derived from an EMBL/GenBank/DDBJ whole genome shotgun (WGS) entry which is preliminary data.</text>
</comment>
<accession>A0A099K8K2</accession>
<dbReference type="Pfam" id="PF08765">
    <property type="entry name" value="Mor"/>
    <property type="match status" value="1"/>
</dbReference>
<dbReference type="PANTHER" id="PTHR37812:SF1">
    <property type="entry name" value="MU-LIKE PROPHAGE FLUMU PROTEIN C"/>
    <property type="match status" value="1"/>
</dbReference>
<dbReference type="AlphaFoldDB" id="A0A099K8K2"/>
<dbReference type="InterPro" id="IPR052411">
    <property type="entry name" value="c-mor_Regulatory_Protein"/>
</dbReference>
<gene>
    <name evidence="2" type="ORF">ND2E_0988</name>
</gene>